<organism evidence="2">
    <name type="scientific">Anguilla anguilla</name>
    <name type="common">European freshwater eel</name>
    <name type="synonym">Muraena anguilla</name>
    <dbReference type="NCBI Taxonomy" id="7936"/>
    <lineage>
        <taxon>Eukaryota</taxon>
        <taxon>Metazoa</taxon>
        <taxon>Chordata</taxon>
        <taxon>Craniata</taxon>
        <taxon>Vertebrata</taxon>
        <taxon>Euteleostomi</taxon>
        <taxon>Actinopterygii</taxon>
        <taxon>Neopterygii</taxon>
        <taxon>Teleostei</taxon>
        <taxon>Anguilliformes</taxon>
        <taxon>Anguillidae</taxon>
        <taxon>Anguilla</taxon>
    </lineage>
</organism>
<feature type="region of interest" description="Disordered" evidence="1">
    <location>
        <begin position="1"/>
        <end position="34"/>
    </location>
</feature>
<protein>
    <submittedName>
        <fullName evidence="2">Uncharacterized protein</fullName>
    </submittedName>
</protein>
<accession>A0A0E9S6N1</accession>
<reference evidence="2" key="1">
    <citation type="submission" date="2014-11" db="EMBL/GenBank/DDBJ databases">
        <authorList>
            <person name="Amaro Gonzalez C."/>
        </authorList>
    </citation>
    <scope>NUCLEOTIDE SEQUENCE</scope>
</reference>
<dbReference type="EMBL" id="GBXM01071730">
    <property type="protein sequence ID" value="JAH36847.1"/>
    <property type="molecule type" value="Transcribed_RNA"/>
</dbReference>
<sequence>MLRGDEQVGGRGGTKTVSISPCPVSACPHLQEQM</sequence>
<evidence type="ECO:0000256" key="1">
    <source>
        <dbReference type="SAM" id="MobiDB-lite"/>
    </source>
</evidence>
<reference evidence="2" key="2">
    <citation type="journal article" date="2015" name="Fish Shellfish Immunol.">
        <title>Early steps in the European eel (Anguilla anguilla)-Vibrio vulnificus interaction in the gills: Role of the RtxA13 toxin.</title>
        <authorList>
            <person name="Callol A."/>
            <person name="Pajuelo D."/>
            <person name="Ebbesson L."/>
            <person name="Teles M."/>
            <person name="MacKenzie S."/>
            <person name="Amaro C."/>
        </authorList>
    </citation>
    <scope>NUCLEOTIDE SEQUENCE</scope>
</reference>
<evidence type="ECO:0000313" key="2">
    <source>
        <dbReference type="EMBL" id="JAH36847.1"/>
    </source>
</evidence>
<proteinExistence type="predicted"/>
<name>A0A0E9S6N1_ANGAN</name>
<dbReference type="AlphaFoldDB" id="A0A0E9S6N1"/>